<accession>A0A9N9GYJ3</accession>
<organism evidence="3 4">
    <name type="scientific">Dentiscutata erythropus</name>
    <dbReference type="NCBI Taxonomy" id="1348616"/>
    <lineage>
        <taxon>Eukaryota</taxon>
        <taxon>Fungi</taxon>
        <taxon>Fungi incertae sedis</taxon>
        <taxon>Mucoromycota</taxon>
        <taxon>Glomeromycotina</taxon>
        <taxon>Glomeromycetes</taxon>
        <taxon>Diversisporales</taxon>
        <taxon>Gigasporaceae</taxon>
        <taxon>Dentiscutata</taxon>
    </lineage>
</organism>
<protein>
    <submittedName>
        <fullName evidence="3">9955_t:CDS:1</fullName>
    </submittedName>
</protein>
<dbReference type="InterPro" id="IPR000095">
    <property type="entry name" value="CRIB_dom"/>
</dbReference>
<dbReference type="Gene3D" id="3.90.810.10">
    <property type="entry name" value="CRIB domain"/>
    <property type="match status" value="1"/>
</dbReference>
<proteinExistence type="predicted"/>
<dbReference type="PROSITE" id="PS50108">
    <property type="entry name" value="CRIB"/>
    <property type="match status" value="1"/>
</dbReference>
<keyword evidence="4" id="KW-1185">Reference proteome</keyword>
<feature type="compositionally biased region" description="Polar residues" evidence="1">
    <location>
        <begin position="20"/>
        <end position="43"/>
    </location>
</feature>
<comment type="caution">
    <text evidence="3">The sequence shown here is derived from an EMBL/GenBank/DDBJ whole genome shotgun (WGS) entry which is preliminary data.</text>
</comment>
<feature type="domain" description="CRIB" evidence="2">
    <location>
        <begin position="60"/>
        <end position="73"/>
    </location>
</feature>
<gene>
    <name evidence="3" type="ORF">DERYTH_LOCUS9795</name>
</gene>
<name>A0A9N9GYJ3_9GLOM</name>
<dbReference type="AlphaFoldDB" id="A0A9N9GYJ3"/>
<evidence type="ECO:0000259" key="2">
    <source>
        <dbReference type="PROSITE" id="PS50108"/>
    </source>
</evidence>
<feature type="compositionally biased region" description="Low complexity" evidence="1">
    <location>
        <begin position="10"/>
        <end position="19"/>
    </location>
</feature>
<feature type="region of interest" description="Disordered" evidence="1">
    <location>
        <begin position="144"/>
        <end position="164"/>
    </location>
</feature>
<dbReference type="Proteomes" id="UP000789405">
    <property type="component" value="Unassembled WGS sequence"/>
</dbReference>
<evidence type="ECO:0000313" key="4">
    <source>
        <dbReference type="Proteomes" id="UP000789405"/>
    </source>
</evidence>
<dbReference type="EMBL" id="CAJVPY010005459">
    <property type="protein sequence ID" value="CAG8643609.1"/>
    <property type="molecule type" value="Genomic_DNA"/>
</dbReference>
<evidence type="ECO:0000256" key="1">
    <source>
        <dbReference type="SAM" id="MobiDB-lite"/>
    </source>
</evidence>
<feature type="compositionally biased region" description="Low complexity" evidence="1">
    <location>
        <begin position="145"/>
        <end position="164"/>
    </location>
</feature>
<dbReference type="InterPro" id="IPR036936">
    <property type="entry name" value="CRIB_dom_sf"/>
</dbReference>
<dbReference type="OrthoDB" id="5559822at2759"/>
<sequence length="201" mass="21911">MGGCVSFPQSRSLGISSSSLKQNQNKQGTRFHQGSPNENNNNARRSKVFRRTKKIHKGIIGLPSNFQHTGHIGIAEMRSGRVDPEKIKTQMAEVAAALRLEIVNSSGSTHSTPRSETKLLYTDTPNAFSSSPTSDSQFHIKRKPTMTSISSPSSRSTSSQQTTMDPMSEVMAAMKMPIDGNFNDYNKYNSDAVNSGAVKVA</sequence>
<reference evidence="3" key="1">
    <citation type="submission" date="2021-06" db="EMBL/GenBank/DDBJ databases">
        <authorList>
            <person name="Kallberg Y."/>
            <person name="Tangrot J."/>
            <person name="Rosling A."/>
        </authorList>
    </citation>
    <scope>NUCLEOTIDE SEQUENCE</scope>
    <source>
        <strain evidence="3">MA453B</strain>
    </source>
</reference>
<evidence type="ECO:0000313" key="3">
    <source>
        <dbReference type="EMBL" id="CAG8643609.1"/>
    </source>
</evidence>
<feature type="region of interest" description="Disordered" evidence="1">
    <location>
        <begin position="1"/>
        <end position="46"/>
    </location>
</feature>